<evidence type="ECO:0000256" key="2">
    <source>
        <dbReference type="ARBA" id="ARBA00022475"/>
    </source>
</evidence>
<evidence type="ECO:0000259" key="9">
    <source>
        <dbReference type="Pfam" id="PF02687"/>
    </source>
</evidence>
<dbReference type="GO" id="GO:0022857">
    <property type="term" value="F:transmembrane transporter activity"/>
    <property type="evidence" value="ECO:0007669"/>
    <property type="project" value="TreeGrafter"/>
</dbReference>
<dbReference type="EMBL" id="WUUS01000003">
    <property type="protein sequence ID" value="MXR40823.1"/>
    <property type="molecule type" value="Genomic_DNA"/>
</dbReference>
<feature type="transmembrane region" description="Helical" evidence="8">
    <location>
        <begin position="199"/>
        <end position="221"/>
    </location>
</feature>
<dbReference type="AlphaFoldDB" id="A0A6B0SW14"/>
<dbReference type="RefSeq" id="WP_159664331.1">
    <property type="nucleotide sequence ID" value="NZ_WUUS01000003.1"/>
</dbReference>
<evidence type="ECO:0000313" key="11">
    <source>
        <dbReference type="Proteomes" id="UP000437065"/>
    </source>
</evidence>
<feature type="domain" description="ABC3 transporter permease C-terminal" evidence="9">
    <location>
        <begin position="863"/>
        <end position="978"/>
    </location>
</feature>
<gene>
    <name evidence="10" type="ORF">GRX01_05645</name>
</gene>
<dbReference type="GO" id="GO:0005886">
    <property type="term" value="C:plasma membrane"/>
    <property type="evidence" value="ECO:0007669"/>
    <property type="project" value="UniProtKB-SubCell"/>
</dbReference>
<evidence type="ECO:0000256" key="7">
    <source>
        <dbReference type="SAM" id="MobiDB-lite"/>
    </source>
</evidence>
<evidence type="ECO:0000256" key="8">
    <source>
        <dbReference type="SAM" id="Phobius"/>
    </source>
</evidence>
<dbReference type="OrthoDB" id="291541at2157"/>
<protein>
    <submittedName>
        <fullName evidence="10">ABC transporter permease</fullName>
    </submittedName>
</protein>
<keyword evidence="4 8" id="KW-1133">Transmembrane helix</keyword>
<organism evidence="10 11">
    <name type="scientific">Halobaculum saliterrae</name>
    <dbReference type="NCBI Taxonomy" id="2073113"/>
    <lineage>
        <taxon>Archaea</taxon>
        <taxon>Methanobacteriati</taxon>
        <taxon>Methanobacteriota</taxon>
        <taxon>Stenosarchaea group</taxon>
        <taxon>Halobacteria</taxon>
        <taxon>Halobacteriales</taxon>
        <taxon>Haloferacaceae</taxon>
        <taxon>Halobaculum</taxon>
    </lineage>
</organism>
<feature type="transmembrane region" description="Helical" evidence="8">
    <location>
        <begin position="263"/>
        <end position="285"/>
    </location>
</feature>
<comment type="caution">
    <text evidence="10">The sequence shown here is derived from an EMBL/GenBank/DDBJ whole genome shotgun (WGS) entry which is preliminary data.</text>
</comment>
<dbReference type="PANTHER" id="PTHR30572:SF4">
    <property type="entry name" value="ABC TRANSPORTER PERMEASE YTRF"/>
    <property type="match status" value="1"/>
</dbReference>
<evidence type="ECO:0000256" key="5">
    <source>
        <dbReference type="ARBA" id="ARBA00023136"/>
    </source>
</evidence>
<dbReference type="InterPro" id="IPR003838">
    <property type="entry name" value="ABC3_permease_C"/>
</dbReference>
<keyword evidence="3 8" id="KW-0812">Transmembrane</keyword>
<reference evidence="10 11" key="1">
    <citation type="submission" date="2019-12" db="EMBL/GenBank/DDBJ databases">
        <title>Isolation and characterization of three novel carbon monoxide-oxidizing members of Halobacteria from salione crusts and soils.</title>
        <authorList>
            <person name="Myers M.R."/>
            <person name="King G.M."/>
        </authorList>
    </citation>
    <scope>NUCLEOTIDE SEQUENCE [LARGE SCALE GENOMIC DNA]</scope>
    <source>
        <strain evidence="10 11">WSA2</strain>
    </source>
</reference>
<feature type="transmembrane region" description="Helical" evidence="8">
    <location>
        <begin position="376"/>
        <end position="396"/>
    </location>
</feature>
<feature type="region of interest" description="Disordered" evidence="7">
    <location>
        <begin position="329"/>
        <end position="351"/>
    </location>
</feature>
<feature type="transmembrane region" description="Helical" evidence="8">
    <location>
        <begin position="297"/>
        <end position="321"/>
    </location>
</feature>
<comment type="subcellular location">
    <subcellularLocation>
        <location evidence="1">Cell membrane</location>
        <topology evidence="1">Multi-pass membrane protein</topology>
    </subcellularLocation>
</comment>
<feature type="transmembrane region" description="Helical" evidence="8">
    <location>
        <begin position="912"/>
        <end position="935"/>
    </location>
</feature>
<comment type="similarity">
    <text evidence="6">Belongs to the ABC-4 integral membrane protein family.</text>
</comment>
<evidence type="ECO:0000256" key="4">
    <source>
        <dbReference type="ARBA" id="ARBA00022989"/>
    </source>
</evidence>
<feature type="transmembrane region" description="Helical" evidence="8">
    <location>
        <begin position="955"/>
        <end position="981"/>
    </location>
</feature>
<accession>A0A6B0SW14</accession>
<evidence type="ECO:0000256" key="3">
    <source>
        <dbReference type="ARBA" id="ARBA00022692"/>
    </source>
</evidence>
<evidence type="ECO:0000313" key="10">
    <source>
        <dbReference type="EMBL" id="MXR40823.1"/>
    </source>
</evidence>
<name>A0A6B0SW14_9EURY</name>
<keyword evidence="2" id="KW-1003">Cell membrane</keyword>
<keyword evidence="11" id="KW-1185">Reference proteome</keyword>
<evidence type="ECO:0000256" key="1">
    <source>
        <dbReference type="ARBA" id="ARBA00004651"/>
    </source>
</evidence>
<proteinExistence type="inferred from homology"/>
<dbReference type="Pfam" id="PF02687">
    <property type="entry name" value="FtsX"/>
    <property type="match status" value="1"/>
</dbReference>
<evidence type="ECO:0000256" key="6">
    <source>
        <dbReference type="ARBA" id="ARBA00038076"/>
    </source>
</evidence>
<dbReference type="Proteomes" id="UP000437065">
    <property type="component" value="Unassembled WGS sequence"/>
</dbReference>
<feature type="transmembrane region" description="Helical" evidence="8">
    <location>
        <begin position="859"/>
        <end position="881"/>
    </location>
</feature>
<dbReference type="PANTHER" id="PTHR30572">
    <property type="entry name" value="MEMBRANE COMPONENT OF TRANSPORTER-RELATED"/>
    <property type="match status" value="1"/>
</dbReference>
<sequence>MSYRRVLLGRWSRRDRLTVVVVALGVAFVCGTALVVVVAGAQTTALAAEYGATATVTTHDSVGAATAAAPPGATVLPYALVGGPDGRQRYVLARPADPGGGAPDAVAAVAEGTGTTLGSLGGSTEHTLRGEAGTVTVSVTPRGSQLLPAQWYVAERGTVEELGTTGAFVVRAVPEGTVPRTGVPLRTALVFFSLGTRQALAALSTVVAGAGLLLGVVVYSVTRMTVRDRERTVRVVRATGGTGRTVLALFAARAGGLAATGSALGYAIGVIGVHAAVNAAVFAGLPTSLSPRVTADAAAIIAPVLVGTTLVGALAGALAAWPVARRPPFATSSDARTRRSTAGDAEGNGSPFARIRELASPTLLDPRTVVPTTATLSVFVAFAVLVAAMGGVLAPISGTEGATITEPGATHPIASTVPTTYADALRDRGIDASAEFLLFEADDGRPYTLRGANYTAFASVTDATLTRGRRPADPGEAVVGADLASTLGVGVGSNLTLGGLTRDGLSRVRIVGVFDAPGPYDDQLIVPLATAQHLTHRSPGTAHFVRAERLPTDALAGPPVTVLDVRVPESVPADGTVTVAAVVRNDRDERVNTTVEAELGAETVERRVRLDPGATGTVRFTLPTGAPGRTTLTVGGITREVPIGDAGGGGAGGLSLGPLPERGPPNATLLVTVRDPDGGPVANATVTAGGATTTTGNDGVAAVSTGASGRLTVEARAGNRSGTESLAIETGAPRRPAATLSVAPAEPDLLARPTLTARLANPWNRTLRNVSVALAGPDRSVRRVVTLGPGETRTVSVRLPRRPPGRYEATVAVDGEELDATRYRVTGDERVAAAVAAGGRTGTSGIGRAVETAFGNLRLVLGVVLGLAAALTVGGTTAAFARAVHGRRETVGVYRATGASPRRVARVVLSDAVRIGTGATLLAVPLGLAGLRVAAAAGYLTVFGVRLRPAASPGLLVGVSLAGVALATLGAGIAVASMLVASPATLLGGESVGAPDDGEVEA</sequence>
<dbReference type="InterPro" id="IPR050250">
    <property type="entry name" value="Macrolide_Exporter_MacB"/>
</dbReference>
<keyword evidence="5 8" id="KW-0472">Membrane</keyword>